<evidence type="ECO:0000313" key="2">
    <source>
        <dbReference type="EMBL" id="ADE54520.1"/>
    </source>
</evidence>
<feature type="transmembrane region" description="Helical" evidence="1">
    <location>
        <begin position="21"/>
        <end position="44"/>
    </location>
</feature>
<keyword evidence="1" id="KW-0812">Transmembrane</keyword>
<dbReference type="eggNOG" id="COG4719">
    <property type="taxonomic scope" value="Bacteria"/>
</dbReference>
<protein>
    <recommendedName>
        <fullName evidence="4">DUF11 domain-containing protein</fullName>
    </recommendedName>
</protein>
<dbReference type="HOGENOM" id="CLU_1465860_0_0_0"/>
<dbReference type="Proteomes" id="UP000000925">
    <property type="component" value="Chromosome"/>
</dbReference>
<keyword evidence="1" id="KW-0472">Membrane</keyword>
<dbReference type="RefSeq" id="WP_013043242.1">
    <property type="nucleotide sequence ID" value="NC_014008.1"/>
</dbReference>
<keyword evidence="3" id="KW-1185">Reference proteome</keyword>
<sequence>MQQVRIQTITGAVLAQRLIRALGRACGLIAIVLSVAAGAVLHAAPKLELELLFAEEVVSVIDGVERVKYVAAEQAERGKRYAYTIRYKNVGDVSAKGAGLVGAIPEGMRFLTAVDLPAETQVLFSIDFAESFKAPPIRIKIVNTDGSESDRELGPDAYTHVRFVLSQSIEPGESGLVRYLVELK</sequence>
<evidence type="ECO:0008006" key="4">
    <source>
        <dbReference type="Google" id="ProtNLM"/>
    </source>
</evidence>
<dbReference type="STRING" id="583355.Caka_1501"/>
<name>D5EJC1_CORAD</name>
<gene>
    <name evidence="2" type="ordered locus">Caka_1501</name>
</gene>
<organism evidence="2 3">
    <name type="scientific">Coraliomargarita akajimensis (strain DSM 45221 / IAM 15411 / JCM 23193 / KCTC 12865 / 04OKA010-24)</name>
    <dbReference type="NCBI Taxonomy" id="583355"/>
    <lineage>
        <taxon>Bacteria</taxon>
        <taxon>Pseudomonadati</taxon>
        <taxon>Verrucomicrobiota</taxon>
        <taxon>Opitutia</taxon>
        <taxon>Puniceicoccales</taxon>
        <taxon>Coraliomargaritaceae</taxon>
        <taxon>Coraliomargarita</taxon>
    </lineage>
</organism>
<dbReference type="EMBL" id="CP001998">
    <property type="protein sequence ID" value="ADE54520.1"/>
    <property type="molecule type" value="Genomic_DNA"/>
</dbReference>
<accession>D5EJC1</accession>
<keyword evidence="1" id="KW-1133">Transmembrane helix</keyword>
<dbReference type="KEGG" id="caa:Caka_1501"/>
<evidence type="ECO:0000313" key="3">
    <source>
        <dbReference type="Proteomes" id="UP000000925"/>
    </source>
</evidence>
<evidence type="ECO:0000256" key="1">
    <source>
        <dbReference type="SAM" id="Phobius"/>
    </source>
</evidence>
<reference evidence="2 3" key="1">
    <citation type="journal article" date="2010" name="Stand. Genomic Sci.">
        <title>Complete genome sequence of Coraliomargarita akajimensis type strain (04OKA010-24).</title>
        <authorList>
            <person name="Mavromatis K."/>
            <person name="Abt B."/>
            <person name="Brambilla E."/>
            <person name="Lapidus A."/>
            <person name="Copeland A."/>
            <person name="Deshpande S."/>
            <person name="Nolan M."/>
            <person name="Lucas S."/>
            <person name="Tice H."/>
            <person name="Cheng J.F."/>
            <person name="Han C."/>
            <person name="Detter J.C."/>
            <person name="Woyke T."/>
            <person name="Goodwin L."/>
            <person name="Pitluck S."/>
            <person name="Held B."/>
            <person name="Brettin T."/>
            <person name="Tapia R."/>
            <person name="Ivanova N."/>
            <person name="Mikhailova N."/>
            <person name="Pati A."/>
            <person name="Liolios K."/>
            <person name="Chen A."/>
            <person name="Palaniappan K."/>
            <person name="Land M."/>
            <person name="Hauser L."/>
            <person name="Chang Y.J."/>
            <person name="Jeffries C.D."/>
            <person name="Rohde M."/>
            <person name="Goker M."/>
            <person name="Bristow J."/>
            <person name="Eisen J.A."/>
            <person name="Markowitz V."/>
            <person name="Hugenholtz P."/>
            <person name="Klenk H.P."/>
            <person name="Kyrpides N.C."/>
        </authorList>
    </citation>
    <scope>NUCLEOTIDE SEQUENCE [LARGE SCALE GENOMIC DNA]</scope>
    <source>
        <strain evidence="3">DSM 45221 / IAM 15411 / JCM 23193 / KCTC 12865</strain>
    </source>
</reference>
<dbReference type="OrthoDB" id="32407at2"/>
<dbReference type="AlphaFoldDB" id="D5EJC1"/>
<proteinExistence type="predicted"/>